<dbReference type="Proteomes" id="UP000198654">
    <property type="component" value="Unassembled WGS sequence"/>
</dbReference>
<dbReference type="OrthoDB" id="5401788at2"/>
<protein>
    <submittedName>
        <fullName evidence="2">Predicted transglutaminase-like cysteine proteinase</fullName>
    </submittedName>
</protein>
<dbReference type="PANTHER" id="PTHR39327:SF1">
    <property type="entry name" value="BLR5470 PROTEIN"/>
    <property type="match status" value="1"/>
</dbReference>
<keyword evidence="1" id="KW-0472">Membrane</keyword>
<dbReference type="EMBL" id="FNGI01000001">
    <property type="protein sequence ID" value="SDK85694.1"/>
    <property type="molecule type" value="Genomic_DNA"/>
</dbReference>
<evidence type="ECO:0000313" key="3">
    <source>
        <dbReference type="Proteomes" id="UP000198654"/>
    </source>
</evidence>
<evidence type="ECO:0000256" key="1">
    <source>
        <dbReference type="SAM" id="Phobius"/>
    </source>
</evidence>
<proteinExistence type="predicted"/>
<organism evidence="2 3">
    <name type="scientific">Modicisalibacter muralis</name>
    <dbReference type="NCBI Taxonomy" id="119000"/>
    <lineage>
        <taxon>Bacteria</taxon>
        <taxon>Pseudomonadati</taxon>
        <taxon>Pseudomonadota</taxon>
        <taxon>Gammaproteobacteria</taxon>
        <taxon>Oceanospirillales</taxon>
        <taxon>Halomonadaceae</taxon>
        <taxon>Modicisalibacter</taxon>
    </lineage>
</organism>
<gene>
    <name evidence="2" type="ORF">SAMN05661010_00319</name>
</gene>
<reference evidence="2 3" key="1">
    <citation type="submission" date="2016-10" db="EMBL/GenBank/DDBJ databases">
        <authorList>
            <person name="de Groot N.N."/>
        </authorList>
    </citation>
    <scope>NUCLEOTIDE SEQUENCE [LARGE SCALE GENOMIC DNA]</scope>
    <source>
        <strain evidence="2 3">DSM 14789</strain>
    </source>
</reference>
<dbReference type="AlphaFoldDB" id="A0A1G9FBB7"/>
<dbReference type="SUPFAM" id="SSF54001">
    <property type="entry name" value="Cysteine proteinases"/>
    <property type="match status" value="1"/>
</dbReference>
<keyword evidence="3" id="KW-1185">Reference proteome</keyword>
<dbReference type="InterPro" id="IPR038765">
    <property type="entry name" value="Papain-like_cys_pep_sf"/>
</dbReference>
<feature type="transmembrane region" description="Helical" evidence="1">
    <location>
        <begin position="42"/>
        <end position="64"/>
    </location>
</feature>
<dbReference type="PANTHER" id="PTHR39327">
    <property type="match status" value="1"/>
</dbReference>
<dbReference type="Gene3D" id="3.10.620.30">
    <property type="match status" value="1"/>
</dbReference>
<dbReference type="Pfam" id="PF06035">
    <property type="entry name" value="Peptidase_C93"/>
    <property type="match status" value="1"/>
</dbReference>
<name>A0A1G9FBB7_9GAMM</name>
<accession>A0A1G9FBB7</accession>
<keyword evidence="1" id="KW-0812">Transmembrane</keyword>
<dbReference type="STRING" id="119000.SAMN05661010_00319"/>
<evidence type="ECO:0000313" key="2">
    <source>
        <dbReference type="EMBL" id="SDK85694.1"/>
    </source>
</evidence>
<sequence length="259" mass="28954">MKTHVWPHRAAHYLCQAACETQGFLVPPPYLGNAFDPSRRRLLIGVGATLLLSASGMLGLATGAMDPQRMRTTMTERYGHQGAQTLDAWLNLLRKLEGRDIADQLKGVNDFFNRRVRWLDDSQIWDEEDYWATPLETLGRGAGDCEDYSIAKYQTLKKLGVPGERLRMIYVRARLGRSSITQAHMVLGYYATPGVEPLVLDNLLPTILPAGERDDLSPVFSFSSDGLWAGGSSESLAIPTQRLSRWRNVLLRMSAEGFL</sequence>
<dbReference type="InterPro" id="IPR010319">
    <property type="entry name" value="Transglutaminase-like_Cys_pept"/>
</dbReference>
<keyword evidence="1" id="KW-1133">Transmembrane helix</keyword>